<proteinExistence type="predicted"/>
<dbReference type="AlphaFoldDB" id="A0AAN7HY04"/>
<reference evidence="2 3" key="1">
    <citation type="submission" date="2022-11" db="EMBL/GenBank/DDBJ databases">
        <title>Mucor velutinosus strain NIH1002 WGS.</title>
        <authorList>
            <person name="Subramanian P."/>
            <person name="Mullikin J.C."/>
            <person name="Segre J.A."/>
            <person name="Zelazny A.M."/>
        </authorList>
    </citation>
    <scope>NUCLEOTIDE SEQUENCE [LARGE SCALE GENOMIC DNA]</scope>
    <source>
        <strain evidence="2 3">NIH1002</strain>
    </source>
</reference>
<accession>A0AAN7HY04</accession>
<keyword evidence="3" id="KW-1185">Reference proteome</keyword>
<feature type="compositionally biased region" description="Low complexity" evidence="1">
    <location>
        <begin position="96"/>
        <end position="109"/>
    </location>
</feature>
<evidence type="ECO:0000256" key="1">
    <source>
        <dbReference type="SAM" id="MobiDB-lite"/>
    </source>
</evidence>
<dbReference type="Proteomes" id="UP001304243">
    <property type="component" value="Unassembled WGS sequence"/>
</dbReference>
<organism evidence="2 3">
    <name type="scientific">Mucor velutinosus</name>
    <dbReference type="NCBI Taxonomy" id="708070"/>
    <lineage>
        <taxon>Eukaryota</taxon>
        <taxon>Fungi</taxon>
        <taxon>Fungi incertae sedis</taxon>
        <taxon>Mucoromycota</taxon>
        <taxon>Mucoromycotina</taxon>
        <taxon>Mucoromycetes</taxon>
        <taxon>Mucorales</taxon>
        <taxon>Mucorineae</taxon>
        <taxon>Mucoraceae</taxon>
        <taxon>Mucor</taxon>
    </lineage>
</organism>
<comment type="caution">
    <text evidence="2">The sequence shown here is derived from an EMBL/GenBank/DDBJ whole genome shotgun (WGS) entry which is preliminary data.</text>
</comment>
<dbReference type="RefSeq" id="XP_064678667.1">
    <property type="nucleotide sequence ID" value="XM_064823355.1"/>
</dbReference>
<dbReference type="EMBL" id="JASEJX010000025">
    <property type="protein sequence ID" value="KAK4512001.1"/>
    <property type="molecule type" value="Genomic_DNA"/>
</dbReference>
<feature type="region of interest" description="Disordered" evidence="1">
    <location>
        <begin position="87"/>
        <end position="112"/>
    </location>
</feature>
<protein>
    <submittedName>
        <fullName evidence="2">Uncharacterized protein</fullName>
    </submittedName>
</protein>
<name>A0AAN7HY04_9FUNG</name>
<evidence type="ECO:0000313" key="3">
    <source>
        <dbReference type="Proteomes" id="UP001304243"/>
    </source>
</evidence>
<sequence>MSDYINTTKISAIINSIKDDNSDEINWADFILAAKTELLNSSTQFESSGKMKKFWLNLAKSSTSQLGYKLNTGTDTWNLIEKELQFPDKSNPTTESTASQKQSSSSGSSLGIPITDVKKDAALSFFNGMQNGHKWKLKSGRYVEDVMKDFVQSLDFEHPSMYCVLDMKDVNWHPLFTEEEKAEIELITEVKIEYPPLPIKMVQFLKNLPKSTNINDIYNYLEAHPLDINSEASLVYLKFCLQAAILLIKDSYFQKKNKKERDICSNIWHIINRAFNNSILDCDIEQASNASKESNYRKRKLAASNCMESQRHPLIPDMTISHGEQEYAIIEASRSNNDTKKIQDGGKKCSELMVHIFDQLLATFPTQQRTIKVYGCLLSYLNCTPLELSNPKGYVRVFKQGDFLKHPESSLHFRARMPELLAHIWQFRLAIEKVCNSIAQAENEQSQFT</sequence>
<evidence type="ECO:0000313" key="2">
    <source>
        <dbReference type="EMBL" id="KAK4512001.1"/>
    </source>
</evidence>
<dbReference type="GeneID" id="89947702"/>
<gene>
    <name evidence="2" type="ORF">ATC70_004000</name>
</gene>